<dbReference type="CDD" id="cd20617">
    <property type="entry name" value="CYP1_2-like"/>
    <property type="match status" value="1"/>
</dbReference>
<dbReference type="InterPro" id="IPR017972">
    <property type="entry name" value="Cyt_P450_CS"/>
</dbReference>
<dbReference type="AlphaFoldDB" id="A0AAV5VZ65"/>
<dbReference type="SUPFAM" id="SSF48264">
    <property type="entry name" value="Cytochrome P450"/>
    <property type="match status" value="1"/>
</dbReference>
<keyword evidence="5 7" id="KW-0408">Iron</keyword>
<feature type="binding site" description="axial binding residue" evidence="7">
    <location>
        <position position="437"/>
    </location>
    <ligand>
        <name>heme</name>
        <dbReference type="ChEBI" id="CHEBI:30413"/>
    </ligand>
    <ligandPart>
        <name>Fe</name>
        <dbReference type="ChEBI" id="CHEBI:18248"/>
    </ligandPart>
</feature>
<dbReference type="GO" id="GO:0020037">
    <property type="term" value="F:heme binding"/>
    <property type="evidence" value="ECO:0007669"/>
    <property type="project" value="InterPro"/>
</dbReference>
<keyword evidence="9" id="KW-1133">Transmembrane helix</keyword>
<accession>A0AAV5VZ65</accession>
<evidence type="ECO:0000256" key="5">
    <source>
        <dbReference type="ARBA" id="ARBA00023004"/>
    </source>
</evidence>
<dbReference type="Pfam" id="PF00067">
    <property type="entry name" value="p450"/>
    <property type="match status" value="1"/>
</dbReference>
<evidence type="ECO:0000256" key="8">
    <source>
        <dbReference type="RuleBase" id="RU000461"/>
    </source>
</evidence>
<evidence type="ECO:0000256" key="4">
    <source>
        <dbReference type="ARBA" id="ARBA00023002"/>
    </source>
</evidence>
<comment type="similarity">
    <text evidence="2 8">Belongs to the cytochrome P450 family.</text>
</comment>
<dbReference type="GO" id="GO:0005506">
    <property type="term" value="F:iron ion binding"/>
    <property type="evidence" value="ECO:0007669"/>
    <property type="project" value="InterPro"/>
</dbReference>
<reference evidence="10" key="1">
    <citation type="submission" date="2023-10" db="EMBL/GenBank/DDBJ databases">
        <title>Genome assembly of Pristionchus species.</title>
        <authorList>
            <person name="Yoshida K."/>
            <person name="Sommer R.J."/>
        </authorList>
    </citation>
    <scope>NUCLEOTIDE SEQUENCE</scope>
    <source>
        <strain evidence="10">RS5133</strain>
    </source>
</reference>
<organism evidence="10 11">
    <name type="scientific">Pristionchus fissidentatus</name>
    <dbReference type="NCBI Taxonomy" id="1538716"/>
    <lineage>
        <taxon>Eukaryota</taxon>
        <taxon>Metazoa</taxon>
        <taxon>Ecdysozoa</taxon>
        <taxon>Nematoda</taxon>
        <taxon>Chromadorea</taxon>
        <taxon>Rhabditida</taxon>
        <taxon>Rhabditina</taxon>
        <taxon>Diplogasteromorpha</taxon>
        <taxon>Diplogasteroidea</taxon>
        <taxon>Neodiplogasteridae</taxon>
        <taxon>Pristionchus</taxon>
    </lineage>
</organism>
<feature type="non-terminal residue" evidence="10">
    <location>
        <position position="1"/>
    </location>
</feature>
<evidence type="ECO:0000256" key="9">
    <source>
        <dbReference type="SAM" id="Phobius"/>
    </source>
</evidence>
<dbReference type="PANTHER" id="PTHR24284:SF1">
    <property type="entry name" value="CYTOCHROME P450 FAMILY"/>
    <property type="match status" value="1"/>
</dbReference>
<feature type="transmembrane region" description="Helical" evidence="9">
    <location>
        <begin position="6"/>
        <end position="25"/>
    </location>
</feature>
<evidence type="ECO:0000256" key="2">
    <source>
        <dbReference type="ARBA" id="ARBA00010617"/>
    </source>
</evidence>
<proteinExistence type="inferred from homology"/>
<dbReference type="InterPro" id="IPR002401">
    <property type="entry name" value="Cyt_P450_E_grp-I"/>
</dbReference>
<comment type="caution">
    <text evidence="10">The sequence shown here is derived from an EMBL/GenBank/DDBJ whole genome shotgun (WGS) entry which is preliminary data.</text>
</comment>
<dbReference type="GO" id="GO:0016705">
    <property type="term" value="F:oxidoreductase activity, acting on paired donors, with incorporation or reduction of molecular oxygen"/>
    <property type="evidence" value="ECO:0007669"/>
    <property type="project" value="InterPro"/>
</dbReference>
<evidence type="ECO:0000256" key="3">
    <source>
        <dbReference type="ARBA" id="ARBA00022723"/>
    </source>
</evidence>
<evidence type="ECO:0008006" key="12">
    <source>
        <dbReference type="Google" id="ProtNLM"/>
    </source>
</evidence>
<name>A0AAV5VZ65_9BILA</name>
<dbReference type="FunFam" id="1.10.630.10:FF:000036">
    <property type="entry name" value="CYtochrome P450 family"/>
    <property type="match status" value="1"/>
</dbReference>
<dbReference type="GO" id="GO:0004497">
    <property type="term" value="F:monooxygenase activity"/>
    <property type="evidence" value="ECO:0007669"/>
    <property type="project" value="UniProtKB-KW"/>
</dbReference>
<dbReference type="Proteomes" id="UP001432322">
    <property type="component" value="Unassembled WGS sequence"/>
</dbReference>
<keyword evidence="4 8" id="KW-0560">Oxidoreductase</keyword>
<comment type="cofactor">
    <cofactor evidence="1 7">
        <name>heme</name>
        <dbReference type="ChEBI" id="CHEBI:30413"/>
    </cofactor>
</comment>
<evidence type="ECO:0000313" key="11">
    <source>
        <dbReference type="Proteomes" id="UP001432322"/>
    </source>
</evidence>
<protein>
    <recommendedName>
        <fullName evidence="12">Cytochrome P450</fullName>
    </recommendedName>
</protein>
<keyword evidence="7 8" id="KW-0349">Heme</keyword>
<dbReference type="InterPro" id="IPR001128">
    <property type="entry name" value="Cyt_P450"/>
</dbReference>
<keyword evidence="9" id="KW-0472">Membrane</keyword>
<dbReference type="InterPro" id="IPR036396">
    <property type="entry name" value="Cyt_P450_sf"/>
</dbReference>
<dbReference type="Gene3D" id="1.10.630.10">
    <property type="entry name" value="Cytochrome P450"/>
    <property type="match status" value="1"/>
</dbReference>
<keyword evidence="6 8" id="KW-0503">Monooxygenase</keyword>
<dbReference type="PROSITE" id="PS00086">
    <property type="entry name" value="CYTOCHROME_P450"/>
    <property type="match status" value="1"/>
</dbReference>
<evidence type="ECO:0000256" key="7">
    <source>
        <dbReference type="PIRSR" id="PIRSR602401-1"/>
    </source>
</evidence>
<evidence type="ECO:0000256" key="1">
    <source>
        <dbReference type="ARBA" id="ARBA00001971"/>
    </source>
</evidence>
<evidence type="ECO:0000256" key="6">
    <source>
        <dbReference type="ARBA" id="ARBA00023033"/>
    </source>
</evidence>
<feature type="non-terminal residue" evidence="10">
    <location>
        <position position="488"/>
    </location>
</feature>
<dbReference type="PRINTS" id="PR00463">
    <property type="entry name" value="EP450I"/>
</dbReference>
<keyword evidence="3 7" id="KW-0479">Metal-binding</keyword>
<dbReference type="PRINTS" id="PR00385">
    <property type="entry name" value="P450"/>
</dbReference>
<keyword evidence="9" id="KW-0812">Transmembrane</keyword>
<dbReference type="PANTHER" id="PTHR24284">
    <property type="entry name" value="CYTOCHROME P450 FAMILY"/>
    <property type="match status" value="1"/>
</dbReference>
<sequence length="488" mass="56241">SQMGILLILGISSLFALLYYIFTFYQNVSKYPKGPFPLPFIGNLLMLKSRNLHDNIRELSSQFGPIFTLFIPMPMVVIADYEGVKEAFVVKGDDFVDRPDQVVDKRFMFCENQGVINSNGQSWRENRRHAISILRDFGMGKNLMEEQVKLSITEYLRCLSKIEDKSKVDMRWPIQLMVANIINETLFGYRYDYDNCDPLIDYVVAFNKLITDLSSSLLRFFAIKFKWVRHIPIIKYYAVDRHIMSYIRDNVDNAMKKFESDKESECFVHAYAKKLGTNSYLTKENLYATCSDFFLAGQETTTTTLRWAMLLLAANQDKQDKIREEILRVIGPSRLPSMADKRLLPYTTAAVHEVQRRANILMMNVARKTSVDTQVMGHKIPAHTFVNGDIHQIMAYDPLFENPQEFRPERYLCSDGKTLNKEVVDRTVPFSMGRRQCAGEGLARVELFLGLATTIQHYRISPSSEGPIDLTPQLNVILLPKPQKIKLE</sequence>
<keyword evidence="11" id="KW-1185">Reference proteome</keyword>
<dbReference type="EMBL" id="BTSY01000004">
    <property type="protein sequence ID" value="GMT23770.1"/>
    <property type="molecule type" value="Genomic_DNA"/>
</dbReference>
<gene>
    <name evidence="10" type="ORF">PFISCL1PPCAC_15067</name>
</gene>
<evidence type="ECO:0000313" key="10">
    <source>
        <dbReference type="EMBL" id="GMT23770.1"/>
    </source>
</evidence>